<evidence type="ECO:0000259" key="3">
    <source>
        <dbReference type="Pfam" id="PF08698"/>
    </source>
</evidence>
<feature type="domain" description="Fcf2 pre-rRNA processing C-terminal" evidence="3">
    <location>
        <begin position="80"/>
        <end position="171"/>
    </location>
</feature>
<proteinExistence type="predicted"/>
<comment type="subcellular location">
    <subcellularLocation>
        <location evidence="1">Nucleus</location>
        <location evidence="1">Nucleolus</location>
    </subcellularLocation>
</comment>
<evidence type="ECO:0000313" key="4">
    <source>
        <dbReference type="EMBL" id="RKP29644.1"/>
    </source>
</evidence>
<organism evidence="4 5">
    <name type="scientific">Metschnikowia bicuspidata</name>
    <dbReference type="NCBI Taxonomy" id="27322"/>
    <lineage>
        <taxon>Eukaryota</taxon>
        <taxon>Fungi</taxon>
        <taxon>Dikarya</taxon>
        <taxon>Ascomycota</taxon>
        <taxon>Saccharomycotina</taxon>
        <taxon>Pichiomycetes</taxon>
        <taxon>Metschnikowiaceae</taxon>
        <taxon>Metschnikowia</taxon>
    </lineage>
</organism>
<sequence length="197" mass="22922">MSLEELFLQLAKEVQPPAEETAQGDTEFDKIQKEVSELPKIDCELEAKSDVKAEQSKPKQLVVNVNDPIVVPQKRKEKPTDAGAKWFHMKTPEMTDALKRDLLVLRNRSVLDPKRHYKKEKWEIPKYFETGVVIEGNTEFYSARMTRKARGKTLADEILRDKEANAYFKRKYAEIQSKNINGNKSYYKKLKSKRHGH</sequence>
<accession>A0A4P9ZA22</accession>
<dbReference type="OrthoDB" id="427886at2759"/>
<dbReference type="InterPro" id="IPR014810">
    <property type="entry name" value="Fcf2_C"/>
</dbReference>
<keyword evidence="2" id="KW-0539">Nucleus</keyword>
<dbReference type="AlphaFoldDB" id="A0A4P9ZA22"/>
<keyword evidence="5" id="KW-1185">Reference proteome</keyword>
<protein>
    <submittedName>
        <fullName evidence="4">Fcf2-domain-containing protein</fullName>
    </submittedName>
</protein>
<evidence type="ECO:0000256" key="1">
    <source>
        <dbReference type="ARBA" id="ARBA00004604"/>
    </source>
</evidence>
<dbReference type="Proteomes" id="UP000268321">
    <property type="component" value="Unassembled WGS sequence"/>
</dbReference>
<dbReference type="PANTHER" id="PTHR21686">
    <property type="entry name" value="DEOXYNUCLEOTIDYLTRANSFERASE TERMINAL-INTERACTING PROTEIN 2"/>
    <property type="match status" value="1"/>
</dbReference>
<name>A0A4P9ZA22_9ASCO</name>
<evidence type="ECO:0000256" key="2">
    <source>
        <dbReference type="ARBA" id="ARBA00023242"/>
    </source>
</evidence>
<reference evidence="5" key="1">
    <citation type="journal article" date="2018" name="Nat. Microbiol.">
        <title>Leveraging single-cell genomics to expand the fungal tree of life.</title>
        <authorList>
            <person name="Ahrendt S.R."/>
            <person name="Quandt C.A."/>
            <person name="Ciobanu D."/>
            <person name="Clum A."/>
            <person name="Salamov A."/>
            <person name="Andreopoulos B."/>
            <person name="Cheng J.F."/>
            <person name="Woyke T."/>
            <person name="Pelin A."/>
            <person name="Henrissat B."/>
            <person name="Reynolds N.K."/>
            <person name="Benny G.L."/>
            <person name="Smith M.E."/>
            <person name="James T.Y."/>
            <person name="Grigoriev I.V."/>
        </authorList>
    </citation>
    <scope>NUCLEOTIDE SEQUENCE [LARGE SCALE GENOMIC DNA]</scope>
    <source>
        <strain evidence="5">Baker2002</strain>
    </source>
</reference>
<evidence type="ECO:0000313" key="5">
    <source>
        <dbReference type="Proteomes" id="UP000268321"/>
    </source>
</evidence>
<dbReference type="GO" id="GO:0006396">
    <property type="term" value="P:RNA processing"/>
    <property type="evidence" value="ECO:0007669"/>
    <property type="project" value="TreeGrafter"/>
</dbReference>
<dbReference type="PANTHER" id="PTHR21686:SF12">
    <property type="entry name" value="DEOXYNUCLEOTIDYLTRANSFERASE TERMINAL-INTERACTING PROTEIN 2"/>
    <property type="match status" value="1"/>
</dbReference>
<dbReference type="GO" id="GO:0003723">
    <property type="term" value="F:RNA binding"/>
    <property type="evidence" value="ECO:0007669"/>
    <property type="project" value="TreeGrafter"/>
</dbReference>
<dbReference type="InterPro" id="IPR039883">
    <property type="entry name" value="Fcf2/DNTTIP2"/>
</dbReference>
<dbReference type="Pfam" id="PF08698">
    <property type="entry name" value="Fcf2"/>
    <property type="match status" value="1"/>
</dbReference>
<dbReference type="GO" id="GO:0005730">
    <property type="term" value="C:nucleolus"/>
    <property type="evidence" value="ECO:0007669"/>
    <property type="project" value="UniProtKB-SubCell"/>
</dbReference>
<gene>
    <name evidence="4" type="ORF">METBISCDRAFT_18178</name>
</gene>
<dbReference type="EMBL" id="ML004479">
    <property type="protein sequence ID" value="RKP29644.1"/>
    <property type="molecule type" value="Genomic_DNA"/>
</dbReference>